<proteinExistence type="predicted"/>
<feature type="non-terminal residue" evidence="1">
    <location>
        <position position="397"/>
    </location>
</feature>
<sequence length="397" mass="41417">MSDIGDGVLLEATSIGSGTGNYDSFFRLQATGVEQGFNTDQNGNVLDNKASFTHSLQWGNLQPITVGGVQYIEFRLDLNENVNANITLTDLRVYISDHDATLTDYNGGFSGFVSVFDMAGTQVLTDSNSGSGTDDYRVLVPVSSFTAAGATSGSYVTLFSSFSGSDGGFEEWRTTTVPSVVDQPSVAIEKTADPTSINEGSASDITYTYEVTNTSTAGAADPLTLTSLIDDNATPGNTSDDINLLAGFVANSSHGTHYVSGDTDGDYLVDSNETWIFTADVNIGAHNAGDSIVNTVVVHAHDDDSTNDVTANDTATVTVNDVAPSVAIEKTADPTSINEGSATDVTYTYEVTNTSAAGAFDPLTLTSLIDDNATPGDTSDDIDLLAGFVANSSHGTH</sequence>
<dbReference type="EMBL" id="JAVIIV010000031">
    <property type="protein sequence ID" value="MDX8489390.1"/>
    <property type="molecule type" value="Genomic_DNA"/>
</dbReference>
<evidence type="ECO:0000313" key="2">
    <source>
        <dbReference type="Proteomes" id="UP001280156"/>
    </source>
</evidence>
<protein>
    <recommendedName>
        <fullName evidence="3">DUF11 domain-containing protein</fullName>
    </recommendedName>
</protein>
<dbReference type="RefSeq" id="WP_320327894.1">
    <property type="nucleotide sequence ID" value="NZ_JAVIIV010000031.1"/>
</dbReference>
<dbReference type="Proteomes" id="UP001280156">
    <property type="component" value="Unassembled WGS sequence"/>
</dbReference>
<accession>A0ABU4YQX8</accession>
<evidence type="ECO:0008006" key="3">
    <source>
        <dbReference type="Google" id="ProtNLM"/>
    </source>
</evidence>
<gene>
    <name evidence="1" type="ORF">RFM52_29900</name>
</gene>
<reference evidence="1 2" key="1">
    <citation type="submission" date="2023-08" db="EMBL/GenBank/DDBJ databases">
        <title>Implementing the SeqCode for naming new Mesorhizobium species isolated from Vachellia karroo root nodules.</title>
        <authorList>
            <person name="Van Lill M."/>
        </authorList>
    </citation>
    <scope>NUCLEOTIDE SEQUENCE [LARGE SCALE GENOMIC DNA]</scope>
    <source>
        <strain evidence="1 2">VK2B</strain>
    </source>
</reference>
<keyword evidence="2" id="KW-1185">Reference proteome</keyword>
<evidence type="ECO:0000313" key="1">
    <source>
        <dbReference type="EMBL" id="MDX8489390.1"/>
    </source>
</evidence>
<name>A0ABU4YQX8_9HYPH</name>
<organism evidence="1 2">
    <name type="scientific">Mesorhizobium humile</name>
    <dbReference type="NCBI Taxonomy" id="3072313"/>
    <lineage>
        <taxon>Bacteria</taxon>
        <taxon>Pseudomonadati</taxon>
        <taxon>Pseudomonadota</taxon>
        <taxon>Alphaproteobacteria</taxon>
        <taxon>Hyphomicrobiales</taxon>
        <taxon>Phyllobacteriaceae</taxon>
        <taxon>Mesorhizobium</taxon>
    </lineage>
</organism>
<comment type="caution">
    <text evidence="1">The sequence shown here is derived from an EMBL/GenBank/DDBJ whole genome shotgun (WGS) entry which is preliminary data.</text>
</comment>